<evidence type="ECO:0000256" key="1">
    <source>
        <dbReference type="ARBA" id="ARBA00004162"/>
    </source>
</evidence>
<feature type="region of interest" description="Disordered" evidence="15">
    <location>
        <begin position="144"/>
        <end position="169"/>
    </location>
</feature>
<dbReference type="InterPro" id="IPR008271">
    <property type="entry name" value="Ser/Thr_kinase_AS"/>
</dbReference>
<evidence type="ECO:0000256" key="7">
    <source>
        <dbReference type="ARBA" id="ARBA00022741"/>
    </source>
</evidence>
<feature type="compositionally biased region" description="Pro residues" evidence="15">
    <location>
        <begin position="23"/>
        <end position="33"/>
    </location>
</feature>
<evidence type="ECO:0000256" key="6">
    <source>
        <dbReference type="ARBA" id="ARBA00022692"/>
    </source>
</evidence>
<dbReference type="Gene3D" id="3.30.200.20">
    <property type="entry name" value="Phosphorylase Kinase, domain 1"/>
    <property type="match status" value="1"/>
</dbReference>
<keyword evidence="19" id="KW-1185">Reference proteome</keyword>
<dbReference type="Gene3D" id="1.10.510.10">
    <property type="entry name" value="Transferase(Phosphotransferase) domain 1"/>
    <property type="match status" value="1"/>
</dbReference>
<keyword evidence="7 14" id="KW-0547">Nucleotide-binding</keyword>
<dbReference type="PANTHER" id="PTHR47982">
    <property type="entry name" value="PROLINE-RICH RECEPTOR-LIKE PROTEIN KINASE PERK4"/>
    <property type="match status" value="1"/>
</dbReference>
<proteinExistence type="predicted"/>
<dbReference type="SUPFAM" id="SSF56112">
    <property type="entry name" value="Protein kinase-like (PK-like)"/>
    <property type="match status" value="1"/>
</dbReference>
<feature type="region of interest" description="Disordered" evidence="15">
    <location>
        <begin position="1"/>
        <end position="93"/>
    </location>
</feature>
<comment type="subcellular location">
    <subcellularLocation>
        <location evidence="1">Cell membrane</location>
        <topology evidence="1">Single-pass membrane protein</topology>
    </subcellularLocation>
</comment>
<dbReference type="EC" id="2.7.11.1" evidence="2"/>
<sequence length="543" mass="59682">MLAPLHSPESDPLSPVSVHPLPENAPWPTPPPLVIRTPAPTRSLTGSAHAQPISSHTLPRSSSTPTSSSRSKPRYAHAPPGPSRTQPHIAEPPHSRLSAIRAPLPQSSPPRALLAIVGAIAAFLALFCFLLIVWSLNNKRRNNKKKQFSVSPNASKPGDSSHSFPPATDNWGWRSMGGRAQFGYEELAVATNWFSRENLIGEGGFGLVYKGTLVDGQVVAVKMLKPMENSRQAERQFQAEVEVISRVHHRNLVALLGYCIVGEQRLLVYEYVPNGTLHNHLHGMGGEGIKWVTRVKVAIGAARGLAYLHEDCHPQIIHCDIKSSNILLDCNFNARVSDFGLAKLVSDSYGHVTTHLVGTFGYLAPDYALTGKLTEKSDVYAFGVLLLELLTGRKPIDTSRTPGNESLVEWARPLLDRVISERNFEVLADPRLGSSFDREEMLCVMEVAAACLQLSARRRPRMGQVVRMLENDESCFDHGESDVVTSDRQDSVQNLAFAKIFQMMAVGDHQNLSQYTIGCSSQVYNSFNCQNSDDSPKLRSTGM</sequence>
<dbReference type="FunFam" id="1.10.510.10:FF:000173">
    <property type="entry name" value="proline-rich receptor-like protein kinase PERK8"/>
    <property type="match status" value="1"/>
</dbReference>
<evidence type="ECO:0000313" key="19">
    <source>
        <dbReference type="Proteomes" id="UP000017836"/>
    </source>
</evidence>
<keyword evidence="5" id="KW-0808">Transferase</keyword>
<dbReference type="InterPro" id="IPR000719">
    <property type="entry name" value="Prot_kinase_dom"/>
</dbReference>
<keyword evidence="4" id="KW-0723">Serine/threonine-protein kinase</keyword>
<evidence type="ECO:0000256" key="4">
    <source>
        <dbReference type="ARBA" id="ARBA00022527"/>
    </source>
</evidence>
<evidence type="ECO:0000256" key="12">
    <source>
        <dbReference type="ARBA" id="ARBA00047899"/>
    </source>
</evidence>
<evidence type="ECO:0000256" key="10">
    <source>
        <dbReference type="ARBA" id="ARBA00022989"/>
    </source>
</evidence>
<dbReference type="GO" id="GO:0007165">
    <property type="term" value="P:signal transduction"/>
    <property type="evidence" value="ECO:0000318"/>
    <property type="project" value="GO_Central"/>
</dbReference>
<evidence type="ECO:0000259" key="17">
    <source>
        <dbReference type="PROSITE" id="PS50011"/>
    </source>
</evidence>
<dbReference type="EMBL" id="KI397486">
    <property type="protein sequence ID" value="ERM95419.1"/>
    <property type="molecule type" value="Genomic_DNA"/>
</dbReference>
<dbReference type="PANTHER" id="PTHR47982:SF44">
    <property type="entry name" value="PROLINE-RICH RECEPTOR-LIKE PROTEIN KINASE PERK13-RELATED"/>
    <property type="match status" value="1"/>
</dbReference>
<feature type="compositionally biased region" description="Low complexity" evidence="15">
    <location>
        <begin position="54"/>
        <end position="70"/>
    </location>
</feature>
<dbReference type="PROSITE" id="PS50011">
    <property type="entry name" value="PROTEIN_KINASE_DOM"/>
    <property type="match status" value="1"/>
</dbReference>
<evidence type="ECO:0000256" key="11">
    <source>
        <dbReference type="ARBA" id="ARBA00023136"/>
    </source>
</evidence>
<evidence type="ECO:0000256" key="14">
    <source>
        <dbReference type="PROSITE-ProRule" id="PRU10141"/>
    </source>
</evidence>
<reference evidence="19" key="1">
    <citation type="journal article" date="2013" name="Science">
        <title>The Amborella genome and the evolution of flowering plants.</title>
        <authorList>
            <consortium name="Amborella Genome Project"/>
        </authorList>
    </citation>
    <scope>NUCLEOTIDE SEQUENCE [LARGE SCALE GENOMIC DNA]</scope>
</reference>
<feature type="compositionally biased region" description="Polar residues" evidence="15">
    <location>
        <begin position="148"/>
        <end position="163"/>
    </location>
</feature>
<keyword evidence="6 16" id="KW-0812">Transmembrane</keyword>
<evidence type="ECO:0000256" key="2">
    <source>
        <dbReference type="ARBA" id="ARBA00012513"/>
    </source>
</evidence>
<evidence type="ECO:0000256" key="8">
    <source>
        <dbReference type="ARBA" id="ARBA00022777"/>
    </source>
</evidence>
<comment type="catalytic activity">
    <reaction evidence="12">
        <text>L-threonyl-[protein] + ATP = O-phospho-L-threonyl-[protein] + ADP + H(+)</text>
        <dbReference type="Rhea" id="RHEA:46608"/>
        <dbReference type="Rhea" id="RHEA-COMP:11060"/>
        <dbReference type="Rhea" id="RHEA-COMP:11605"/>
        <dbReference type="ChEBI" id="CHEBI:15378"/>
        <dbReference type="ChEBI" id="CHEBI:30013"/>
        <dbReference type="ChEBI" id="CHEBI:30616"/>
        <dbReference type="ChEBI" id="CHEBI:61977"/>
        <dbReference type="ChEBI" id="CHEBI:456216"/>
        <dbReference type="EC" id="2.7.11.1"/>
    </reaction>
</comment>
<dbReference type="GO" id="GO:0004674">
    <property type="term" value="F:protein serine/threonine kinase activity"/>
    <property type="evidence" value="ECO:0007669"/>
    <property type="project" value="UniProtKB-KW"/>
</dbReference>
<dbReference type="GO" id="GO:0005524">
    <property type="term" value="F:ATP binding"/>
    <property type="evidence" value="ECO:0007669"/>
    <property type="project" value="UniProtKB-UniRule"/>
</dbReference>
<dbReference type="PROSITE" id="PS00107">
    <property type="entry name" value="PROTEIN_KINASE_ATP"/>
    <property type="match status" value="1"/>
</dbReference>
<dbReference type="InterPro" id="IPR011009">
    <property type="entry name" value="Kinase-like_dom_sf"/>
</dbReference>
<dbReference type="AlphaFoldDB" id="W1NJK9"/>
<comment type="catalytic activity">
    <reaction evidence="13">
        <text>L-seryl-[protein] + ATP = O-phospho-L-seryl-[protein] + ADP + H(+)</text>
        <dbReference type="Rhea" id="RHEA:17989"/>
        <dbReference type="Rhea" id="RHEA-COMP:9863"/>
        <dbReference type="Rhea" id="RHEA-COMP:11604"/>
        <dbReference type="ChEBI" id="CHEBI:15378"/>
        <dbReference type="ChEBI" id="CHEBI:29999"/>
        <dbReference type="ChEBI" id="CHEBI:30616"/>
        <dbReference type="ChEBI" id="CHEBI:83421"/>
        <dbReference type="ChEBI" id="CHEBI:456216"/>
        <dbReference type="EC" id="2.7.11.1"/>
    </reaction>
</comment>
<dbReference type="CDD" id="cd14066">
    <property type="entry name" value="STKc_IRAK"/>
    <property type="match status" value="1"/>
</dbReference>
<protein>
    <recommendedName>
        <fullName evidence="2">non-specific serine/threonine protein kinase</fullName>
        <ecNumber evidence="2">2.7.11.1</ecNumber>
    </recommendedName>
</protein>
<keyword evidence="8" id="KW-0418">Kinase</keyword>
<feature type="binding site" evidence="14">
    <location>
        <position position="222"/>
    </location>
    <ligand>
        <name>ATP</name>
        <dbReference type="ChEBI" id="CHEBI:30616"/>
    </ligand>
</feature>
<dbReference type="InterPro" id="IPR017441">
    <property type="entry name" value="Protein_kinase_ATP_BS"/>
</dbReference>
<keyword evidence="3" id="KW-1003">Cell membrane</keyword>
<dbReference type="HOGENOM" id="CLU_000288_106_3_1"/>
<feature type="transmembrane region" description="Helical" evidence="16">
    <location>
        <begin position="112"/>
        <end position="136"/>
    </location>
</feature>
<dbReference type="STRING" id="13333.W1NJK9"/>
<dbReference type="PROSITE" id="PS00108">
    <property type="entry name" value="PROTEIN_KINASE_ST"/>
    <property type="match status" value="1"/>
</dbReference>
<dbReference type="SMART" id="SM00220">
    <property type="entry name" value="S_TKc"/>
    <property type="match status" value="1"/>
</dbReference>
<keyword evidence="11 16" id="KW-0472">Membrane</keyword>
<evidence type="ECO:0000256" key="9">
    <source>
        <dbReference type="ARBA" id="ARBA00022840"/>
    </source>
</evidence>
<name>W1NJK9_AMBTC</name>
<dbReference type="Pfam" id="PF07714">
    <property type="entry name" value="PK_Tyr_Ser-Thr"/>
    <property type="match status" value="1"/>
</dbReference>
<dbReference type="eggNOG" id="KOG1187">
    <property type="taxonomic scope" value="Eukaryota"/>
</dbReference>
<keyword evidence="9 14" id="KW-0067">ATP-binding</keyword>
<feature type="domain" description="Protein kinase" evidence="17">
    <location>
        <begin position="194"/>
        <end position="476"/>
    </location>
</feature>
<evidence type="ECO:0000313" key="18">
    <source>
        <dbReference type="EMBL" id="ERM95419.1"/>
    </source>
</evidence>
<evidence type="ECO:0000256" key="13">
    <source>
        <dbReference type="ARBA" id="ARBA00048679"/>
    </source>
</evidence>
<dbReference type="Proteomes" id="UP000017836">
    <property type="component" value="Unassembled WGS sequence"/>
</dbReference>
<evidence type="ECO:0000256" key="15">
    <source>
        <dbReference type="SAM" id="MobiDB-lite"/>
    </source>
</evidence>
<evidence type="ECO:0000256" key="5">
    <source>
        <dbReference type="ARBA" id="ARBA00022679"/>
    </source>
</evidence>
<dbReference type="GO" id="GO:0005886">
    <property type="term" value="C:plasma membrane"/>
    <property type="evidence" value="ECO:0000318"/>
    <property type="project" value="GO_Central"/>
</dbReference>
<dbReference type="InterPro" id="IPR001245">
    <property type="entry name" value="Ser-Thr/Tyr_kinase_cat_dom"/>
</dbReference>
<keyword evidence="10 16" id="KW-1133">Transmembrane helix</keyword>
<evidence type="ECO:0000256" key="3">
    <source>
        <dbReference type="ARBA" id="ARBA00022475"/>
    </source>
</evidence>
<gene>
    <name evidence="18" type="ORF">AMTR_s00008p00241640</name>
</gene>
<dbReference type="Gramene" id="ERM95419">
    <property type="protein sequence ID" value="ERM95419"/>
    <property type="gene ID" value="AMTR_s00008p00241640"/>
</dbReference>
<dbReference type="InterPro" id="IPR047117">
    <property type="entry name" value="PERK1-13-like"/>
</dbReference>
<evidence type="ECO:0000256" key="16">
    <source>
        <dbReference type="SAM" id="Phobius"/>
    </source>
</evidence>
<accession>W1NJK9</accession>
<organism evidence="18 19">
    <name type="scientific">Amborella trichopoda</name>
    <dbReference type="NCBI Taxonomy" id="13333"/>
    <lineage>
        <taxon>Eukaryota</taxon>
        <taxon>Viridiplantae</taxon>
        <taxon>Streptophyta</taxon>
        <taxon>Embryophyta</taxon>
        <taxon>Tracheophyta</taxon>
        <taxon>Spermatophyta</taxon>
        <taxon>Magnoliopsida</taxon>
        <taxon>Amborellales</taxon>
        <taxon>Amborellaceae</taxon>
        <taxon>Amborella</taxon>
    </lineage>
</organism>
<dbReference type="GO" id="GO:0004672">
    <property type="term" value="F:protein kinase activity"/>
    <property type="evidence" value="ECO:0000318"/>
    <property type="project" value="GO_Central"/>
</dbReference>
<dbReference type="FunFam" id="3.30.200.20:FF:000415">
    <property type="entry name" value="receptor-like serine/threonine-protein kinase NCRK"/>
    <property type="match status" value="1"/>
</dbReference>